<keyword evidence="3" id="KW-1185">Reference proteome</keyword>
<dbReference type="Proteomes" id="UP000000768">
    <property type="component" value="Chromosome 2"/>
</dbReference>
<evidence type="ECO:0000313" key="2">
    <source>
        <dbReference type="EMBL" id="OQU88530.1"/>
    </source>
</evidence>
<evidence type="ECO:0000256" key="1">
    <source>
        <dbReference type="SAM" id="MobiDB-lite"/>
    </source>
</evidence>
<name>A0A1W0W2D5_SORBI</name>
<reference evidence="3" key="2">
    <citation type="journal article" date="2018" name="Plant J.">
        <title>The Sorghum bicolor reference genome: improved assembly, gene annotations, a transcriptome atlas, and signatures of genome organization.</title>
        <authorList>
            <person name="McCormick R.F."/>
            <person name="Truong S.K."/>
            <person name="Sreedasyam A."/>
            <person name="Jenkins J."/>
            <person name="Shu S."/>
            <person name="Sims D."/>
            <person name="Kennedy M."/>
            <person name="Amirebrahimi M."/>
            <person name="Weers B.D."/>
            <person name="McKinley B."/>
            <person name="Mattison A."/>
            <person name="Morishige D.T."/>
            <person name="Grimwood J."/>
            <person name="Schmutz J."/>
            <person name="Mullet J.E."/>
        </authorList>
    </citation>
    <scope>NUCLEOTIDE SEQUENCE [LARGE SCALE GENOMIC DNA]</scope>
    <source>
        <strain evidence="3">cv. BTx623</strain>
    </source>
</reference>
<sequence>MEALPLIDISAEDDLLYDLASLAPPRPDPPHAGSQVGAVATSSVGSPLAAVRSMDPEGVMVDQAPLSGRSLRSSGKPKRG</sequence>
<accession>A0A1W0W2D5</accession>
<dbReference type="EMBL" id="CM000761">
    <property type="protein sequence ID" value="OQU88530.1"/>
    <property type="molecule type" value="Genomic_DNA"/>
</dbReference>
<reference evidence="2 3" key="1">
    <citation type="journal article" date="2009" name="Nature">
        <title>The Sorghum bicolor genome and the diversification of grasses.</title>
        <authorList>
            <person name="Paterson A.H."/>
            <person name="Bowers J.E."/>
            <person name="Bruggmann R."/>
            <person name="Dubchak I."/>
            <person name="Grimwood J."/>
            <person name="Gundlach H."/>
            <person name="Haberer G."/>
            <person name="Hellsten U."/>
            <person name="Mitros T."/>
            <person name="Poliakov A."/>
            <person name="Schmutz J."/>
            <person name="Spannagl M."/>
            <person name="Tang H."/>
            <person name="Wang X."/>
            <person name="Wicker T."/>
            <person name="Bharti A.K."/>
            <person name="Chapman J."/>
            <person name="Feltus F.A."/>
            <person name="Gowik U."/>
            <person name="Grigoriev I.V."/>
            <person name="Lyons E."/>
            <person name="Maher C.A."/>
            <person name="Martis M."/>
            <person name="Narechania A."/>
            <person name="Otillar R.P."/>
            <person name="Penning B.W."/>
            <person name="Salamov A.A."/>
            <person name="Wang Y."/>
            <person name="Zhang L."/>
            <person name="Carpita N.C."/>
            <person name="Freeling M."/>
            <person name="Gingle A.R."/>
            <person name="Hash C.T."/>
            <person name="Keller B."/>
            <person name="Klein P."/>
            <person name="Kresovich S."/>
            <person name="McCann M.C."/>
            <person name="Ming R."/>
            <person name="Peterson D.G."/>
            <person name="Mehboob-ur-Rahman"/>
            <person name="Ware D."/>
            <person name="Westhoff P."/>
            <person name="Mayer K.F."/>
            <person name="Messing J."/>
            <person name="Rokhsar D.S."/>
        </authorList>
    </citation>
    <scope>NUCLEOTIDE SEQUENCE [LARGE SCALE GENOMIC DNA]</scope>
    <source>
        <strain evidence="3">cv. BTx623</strain>
    </source>
</reference>
<dbReference type="AlphaFoldDB" id="A0A1W0W2D5"/>
<protein>
    <submittedName>
        <fullName evidence="2">Uncharacterized protein</fullName>
    </submittedName>
</protein>
<evidence type="ECO:0000313" key="3">
    <source>
        <dbReference type="Proteomes" id="UP000000768"/>
    </source>
</evidence>
<organism evidence="2 3">
    <name type="scientific">Sorghum bicolor</name>
    <name type="common">Sorghum</name>
    <name type="synonym">Sorghum vulgare</name>
    <dbReference type="NCBI Taxonomy" id="4558"/>
    <lineage>
        <taxon>Eukaryota</taxon>
        <taxon>Viridiplantae</taxon>
        <taxon>Streptophyta</taxon>
        <taxon>Embryophyta</taxon>
        <taxon>Tracheophyta</taxon>
        <taxon>Spermatophyta</taxon>
        <taxon>Magnoliopsida</taxon>
        <taxon>Liliopsida</taxon>
        <taxon>Poales</taxon>
        <taxon>Poaceae</taxon>
        <taxon>PACMAD clade</taxon>
        <taxon>Panicoideae</taxon>
        <taxon>Andropogonodae</taxon>
        <taxon>Andropogoneae</taxon>
        <taxon>Sorghinae</taxon>
        <taxon>Sorghum</taxon>
    </lineage>
</organism>
<dbReference type="Gramene" id="OQU88530">
    <property type="protein sequence ID" value="OQU88530"/>
    <property type="gene ID" value="SORBI_3002G051750"/>
</dbReference>
<proteinExistence type="predicted"/>
<dbReference type="InParanoid" id="A0A1W0W2D5"/>
<gene>
    <name evidence="2" type="ORF">SORBI_3002G051750</name>
</gene>
<feature type="region of interest" description="Disordered" evidence="1">
    <location>
        <begin position="21"/>
        <end position="80"/>
    </location>
</feature>